<evidence type="ECO:0000256" key="6">
    <source>
        <dbReference type="ARBA" id="ARBA00022801"/>
    </source>
</evidence>
<dbReference type="EMBL" id="KZ992639">
    <property type="protein sequence ID" value="RKP08093.1"/>
    <property type="molecule type" value="Genomic_DNA"/>
</dbReference>
<dbReference type="Pfam" id="PF05026">
    <property type="entry name" value="DCP2"/>
    <property type="match status" value="1"/>
</dbReference>
<dbReference type="AlphaFoldDB" id="A0A4P9XPZ4"/>
<dbReference type="CDD" id="cd03672">
    <property type="entry name" value="NUDIX_Dcp2p_Nudt20"/>
    <property type="match status" value="1"/>
</dbReference>
<dbReference type="Proteomes" id="UP000271241">
    <property type="component" value="Unassembled WGS sequence"/>
</dbReference>
<keyword evidence="12" id="KW-1185">Reference proteome</keyword>
<keyword evidence="9" id="KW-1133">Transmembrane helix</keyword>
<keyword evidence="7" id="KW-0694">RNA-binding</keyword>
<comment type="subcellular location">
    <subcellularLocation>
        <location evidence="2">Cytoplasm</location>
    </subcellularLocation>
</comment>
<evidence type="ECO:0000256" key="5">
    <source>
        <dbReference type="ARBA" id="ARBA00022723"/>
    </source>
</evidence>
<organism evidence="11 12">
    <name type="scientific">Thamnocephalis sphaerospora</name>
    <dbReference type="NCBI Taxonomy" id="78915"/>
    <lineage>
        <taxon>Eukaryota</taxon>
        <taxon>Fungi</taxon>
        <taxon>Fungi incertae sedis</taxon>
        <taxon>Zoopagomycota</taxon>
        <taxon>Zoopagomycotina</taxon>
        <taxon>Zoopagomycetes</taxon>
        <taxon>Zoopagales</taxon>
        <taxon>Sigmoideomycetaceae</taxon>
        <taxon>Thamnocephalis</taxon>
    </lineage>
</organism>
<comment type="similarity">
    <text evidence="3">Belongs to the Nudix hydrolase family. DCP2 subfamily.</text>
</comment>
<dbReference type="FunFam" id="3.90.79.10:FF:000003">
    <property type="entry name" value="M7GpppN-mRNA hydrolase isoform 2"/>
    <property type="match status" value="1"/>
</dbReference>
<evidence type="ECO:0000256" key="8">
    <source>
        <dbReference type="ARBA" id="ARBA00023211"/>
    </source>
</evidence>
<evidence type="ECO:0000256" key="9">
    <source>
        <dbReference type="SAM" id="Phobius"/>
    </source>
</evidence>
<accession>A0A4P9XPZ4</accession>
<dbReference type="PROSITE" id="PS00893">
    <property type="entry name" value="NUDIX_BOX"/>
    <property type="match status" value="1"/>
</dbReference>
<keyword evidence="9" id="KW-0812">Transmembrane</keyword>
<evidence type="ECO:0000259" key="10">
    <source>
        <dbReference type="PROSITE" id="PS51462"/>
    </source>
</evidence>
<feature type="domain" description="Nudix hydrolase" evidence="10">
    <location>
        <begin position="95"/>
        <end position="224"/>
    </location>
</feature>
<evidence type="ECO:0000256" key="4">
    <source>
        <dbReference type="ARBA" id="ARBA00022490"/>
    </source>
</evidence>
<dbReference type="InterPro" id="IPR044099">
    <property type="entry name" value="Dcp2_NUDIX"/>
</dbReference>
<dbReference type="GO" id="GO:0000184">
    <property type="term" value="P:nuclear-transcribed mRNA catabolic process, nonsense-mediated decay"/>
    <property type="evidence" value="ECO:0007669"/>
    <property type="project" value="InterPro"/>
</dbReference>
<dbReference type="GO" id="GO:0140933">
    <property type="term" value="F:5'-(N(7)-methylguanosine 5'-triphospho)-[mRNA] hydrolase activity"/>
    <property type="evidence" value="ECO:0007669"/>
    <property type="project" value="InterPro"/>
</dbReference>
<dbReference type="GO" id="GO:0000932">
    <property type="term" value="C:P-body"/>
    <property type="evidence" value="ECO:0007669"/>
    <property type="project" value="TreeGrafter"/>
</dbReference>
<dbReference type="InterPro" id="IPR036189">
    <property type="entry name" value="DCP2_BoxA_sf"/>
</dbReference>
<dbReference type="PANTHER" id="PTHR23114">
    <property type="entry name" value="M7GPPPN-MRNA HYDROLASE"/>
    <property type="match status" value="1"/>
</dbReference>
<keyword evidence="8" id="KW-0464">Manganese</keyword>
<evidence type="ECO:0000256" key="3">
    <source>
        <dbReference type="ARBA" id="ARBA00005279"/>
    </source>
</evidence>
<evidence type="ECO:0000313" key="11">
    <source>
        <dbReference type="EMBL" id="RKP08093.1"/>
    </source>
</evidence>
<evidence type="ECO:0000256" key="7">
    <source>
        <dbReference type="ARBA" id="ARBA00022884"/>
    </source>
</evidence>
<dbReference type="InterPro" id="IPR000086">
    <property type="entry name" value="NUDIX_hydrolase_dom"/>
</dbReference>
<dbReference type="GO" id="GO:0003723">
    <property type="term" value="F:RNA binding"/>
    <property type="evidence" value="ECO:0007669"/>
    <property type="project" value="UniProtKB-KW"/>
</dbReference>
<keyword evidence="5" id="KW-0479">Metal-binding</keyword>
<dbReference type="PROSITE" id="PS51462">
    <property type="entry name" value="NUDIX"/>
    <property type="match status" value="1"/>
</dbReference>
<dbReference type="Gene3D" id="1.10.10.1050">
    <property type="entry name" value="Dcp2, box A domain"/>
    <property type="match status" value="1"/>
</dbReference>
<evidence type="ECO:0000313" key="12">
    <source>
        <dbReference type="Proteomes" id="UP000271241"/>
    </source>
</evidence>
<feature type="transmembrane region" description="Helical" evidence="9">
    <location>
        <begin position="222"/>
        <end position="242"/>
    </location>
</feature>
<dbReference type="SUPFAM" id="SSF140586">
    <property type="entry name" value="Dcp2 domain-like"/>
    <property type="match status" value="1"/>
</dbReference>
<comment type="cofactor">
    <cofactor evidence="1">
        <name>Mn(2+)</name>
        <dbReference type="ChEBI" id="CHEBI:29035"/>
    </cofactor>
</comment>
<dbReference type="SMART" id="SM01125">
    <property type="entry name" value="DCP2"/>
    <property type="match status" value="1"/>
</dbReference>
<keyword evidence="6" id="KW-0378">Hydrolase</keyword>
<dbReference type="GO" id="GO:0030145">
    <property type="term" value="F:manganese ion binding"/>
    <property type="evidence" value="ECO:0007669"/>
    <property type="project" value="InterPro"/>
</dbReference>
<gene>
    <name evidence="11" type="ORF">THASP1DRAFT_16133</name>
</gene>
<name>A0A4P9XPZ4_9FUNG</name>
<dbReference type="InterPro" id="IPR020084">
    <property type="entry name" value="NUDIX_hydrolase_CS"/>
</dbReference>
<dbReference type="STRING" id="78915.A0A4P9XPZ4"/>
<protein>
    <submittedName>
        <fullName evidence="11">Dcp2, box A domain-containing protein</fullName>
    </submittedName>
</protein>
<dbReference type="OrthoDB" id="18996at2759"/>
<keyword evidence="4" id="KW-0963">Cytoplasm</keyword>
<evidence type="ECO:0000256" key="1">
    <source>
        <dbReference type="ARBA" id="ARBA00001936"/>
    </source>
</evidence>
<dbReference type="Gene3D" id="3.90.79.10">
    <property type="entry name" value="Nucleoside Triphosphate Pyrophosphohydrolase"/>
    <property type="match status" value="1"/>
</dbReference>
<dbReference type="InterPro" id="IPR007722">
    <property type="entry name" value="DCP2_BoxA"/>
</dbReference>
<proteinExistence type="inferred from homology"/>
<dbReference type="PANTHER" id="PTHR23114:SF17">
    <property type="entry name" value="M7GPPPN-MRNA HYDROLASE"/>
    <property type="match status" value="1"/>
</dbReference>
<dbReference type="SUPFAM" id="SSF55811">
    <property type="entry name" value="Nudix"/>
    <property type="match status" value="1"/>
</dbReference>
<evidence type="ECO:0000256" key="2">
    <source>
        <dbReference type="ARBA" id="ARBA00004496"/>
    </source>
</evidence>
<dbReference type="InterPro" id="IPR015797">
    <property type="entry name" value="NUDIX_hydrolase-like_dom_sf"/>
</dbReference>
<dbReference type="Pfam" id="PF00293">
    <property type="entry name" value="NUDIX"/>
    <property type="match status" value="1"/>
</dbReference>
<sequence>MAFATATFEEVLDDLSSRFIINVPEEELASVERICFQVEQAHWYYEDFIREQNPALPSFSLKQFSAKNILLDLSQWRHWADEHERAYGDFLTYKFRVPVCGAIILNETLDKCLLVKGWNSRAGWGFPRGKINKDEEYATCAAREVYEETGFDVTPFVDEEAFLERTIREQHIRLFIIAGISEDTPFNPQTRKEISKISWCRLVDLPTYRNNANNSNSNRNRFYMVIPFVKYVGLLMVFITGCY</sequence>
<keyword evidence="9" id="KW-0472">Membrane</keyword>
<dbReference type="GO" id="GO:0000290">
    <property type="term" value="P:deadenylation-dependent decapping of nuclear-transcribed mRNA"/>
    <property type="evidence" value="ECO:0007669"/>
    <property type="project" value="InterPro"/>
</dbReference>
<reference evidence="12" key="1">
    <citation type="journal article" date="2018" name="Nat. Microbiol.">
        <title>Leveraging single-cell genomics to expand the fungal tree of life.</title>
        <authorList>
            <person name="Ahrendt S.R."/>
            <person name="Quandt C.A."/>
            <person name="Ciobanu D."/>
            <person name="Clum A."/>
            <person name="Salamov A."/>
            <person name="Andreopoulos B."/>
            <person name="Cheng J.F."/>
            <person name="Woyke T."/>
            <person name="Pelin A."/>
            <person name="Henrissat B."/>
            <person name="Reynolds N.K."/>
            <person name="Benny G.L."/>
            <person name="Smith M.E."/>
            <person name="James T.Y."/>
            <person name="Grigoriev I.V."/>
        </authorList>
    </citation>
    <scope>NUCLEOTIDE SEQUENCE [LARGE SCALE GENOMIC DNA]</scope>
    <source>
        <strain evidence="12">RSA 1356</strain>
    </source>
</reference>